<accession>A0A0D1JZZ5</accession>
<comment type="pathway">
    <text evidence="1 11">Glycerolipid metabolism; triacylglycerol biosynthesis.</text>
</comment>
<keyword evidence="5 11" id="KW-0444">Lipid biosynthesis</keyword>
<dbReference type="GO" id="GO:0006071">
    <property type="term" value="P:glycerol metabolic process"/>
    <property type="evidence" value="ECO:0007669"/>
    <property type="project" value="UniProtKB-KW"/>
</dbReference>
<dbReference type="SUPFAM" id="SSF52777">
    <property type="entry name" value="CoA-dependent acyltransferases"/>
    <property type="match status" value="2"/>
</dbReference>
<dbReference type="AlphaFoldDB" id="A0A0D1JZZ5"/>
<dbReference type="PATRIC" id="fig|280871.6.peg.806"/>
<evidence type="ECO:0000256" key="1">
    <source>
        <dbReference type="ARBA" id="ARBA00004771"/>
    </source>
</evidence>
<evidence type="ECO:0000256" key="4">
    <source>
        <dbReference type="ARBA" id="ARBA00013244"/>
    </source>
</evidence>
<comment type="pathway">
    <text evidence="2">Lipid metabolism.</text>
</comment>
<keyword evidence="7 11" id="KW-0319">Glycerol metabolism</keyword>
<evidence type="ECO:0000256" key="9">
    <source>
        <dbReference type="ARBA" id="ARBA00023315"/>
    </source>
</evidence>
<evidence type="ECO:0000259" key="13">
    <source>
        <dbReference type="Pfam" id="PF06974"/>
    </source>
</evidence>
<name>A0A0D1JZZ5_9MYCO</name>
<evidence type="ECO:0000259" key="12">
    <source>
        <dbReference type="Pfam" id="PF03007"/>
    </source>
</evidence>
<evidence type="ECO:0000256" key="3">
    <source>
        <dbReference type="ARBA" id="ARBA00009587"/>
    </source>
</evidence>
<evidence type="ECO:0000256" key="5">
    <source>
        <dbReference type="ARBA" id="ARBA00022516"/>
    </source>
</evidence>
<comment type="catalytic activity">
    <reaction evidence="10 11">
        <text>an acyl-CoA + a 1,2-diacyl-sn-glycerol = a triacyl-sn-glycerol + CoA</text>
        <dbReference type="Rhea" id="RHEA:10868"/>
        <dbReference type="ChEBI" id="CHEBI:17815"/>
        <dbReference type="ChEBI" id="CHEBI:57287"/>
        <dbReference type="ChEBI" id="CHEBI:58342"/>
        <dbReference type="ChEBI" id="CHEBI:64615"/>
        <dbReference type="EC" id="2.3.1.20"/>
    </reaction>
</comment>
<dbReference type="STRING" id="280871.TL10_03960"/>
<dbReference type="GO" id="GO:0005886">
    <property type="term" value="C:plasma membrane"/>
    <property type="evidence" value="ECO:0007669"/>
    <property type="project" value="TreeGrafter"/>
</dbReference>
<evidence type="ECO:0000256" key="6">
    <source>
        <dbReference type="ARBA" id="ARBA00022679"/>
    </source>
</evidence>
<organism evidence="14 15">
    <name type="scientific">Mycolicibacterium llatzerense</name>
    <dbReference type="NCBI Taxonomy" id="280871"/>
    <lineage>
        <taxon>Bacteria</taxon>
        <taxon>Bacillati</taxon>
        <taxon>Actinomycetota</taxon>
        <taxon>Actinomycetes</taxon>
        <taxon>Mycobacteriales</taxon>
        <taxon>Mycobacteriaceae</taxon>
        <taxon>Mycolicibacterium</taxon>
    </lineage>
</organism>
<evidence type="ECO:0000256" key="8">
    <source>
        <dbReference type="ARBA" id="ARBA00023098"/>
    </source>
</evidence>
<keyword evidence="6 11" id="KW-0808">Transferase</keyword>
<evidence type="ECO:0000313" key="14">
    <source>
        <dbReference type="EMBL" id="KIU18209.1"/>
    </source>
</evidence>
<dbReference type="InterPro" id="IPR045034">
    <property type="entry name" value="O-acyltransferase_WSD1-like"/>
</dbReference>
<dbReference type="GO" id="GO:0071731">
    <property type="term" value="P:response to nitric oxide"/>
    <property type="evidence" value="ECO:0007669"/>
    <property type="project" value="TreeGrafter"/>
</dbReference>
<dbReference type="GO" id="GO:0051701">
    <property type="term" value="P:biological process involved in interaction with host"/>
    <property type="evidence" value="ECO:0007669"/>
    <property type="project" value="TreeGrafter"/>
</dbReference>
<dbReference type="OrthoDB" id="9810950at2"/>
<dbReference type="InterPro" id="IPR023213">
    <property type="entry name" value="CAT-like_dom_sf"/>
</dbReference>
<proteinExistence type="inferred from homology"/>
<dbReference type="InterPro" id="IPR009721">
    <property type="entry name" value="O-acyltransferase_WSD1_C"/>
</dbReference>
<dbReference type="Pfam" id="PF03007">
    <property type="entry name" value="WS_DGAT_cat"/>
    <property type="match status" value="1"/>
</dbReference>
<dbReference type="GO" id="GO:0004144">
    <property type="term" value="F:diacylglycerol O-acyltransferase activity"/>
    <property type="evidence" value="ECO:0007669"/>
    <property type="project" value="UniProtKB-EC"/>
</dbReference>
<dbReference type="InterPro" id="IPR014292">
    <property type="entry name" value="Acyl_transf_WS/DGAT"/>
</dbReference>
<comment type="similarity">
    <text evidence="3 11">Belongs to the long-chain O-acyltransferase family.</text>
</comment>
<dbReference type="RefSeq" id="WP_043984585.1">
    <property type="nucleotide sequence ID" value="NZ_JXST01000004.1"/>
</dbReference>
<dbReference type="PANTHER" id="PTHR31650:SF1">
    <property type="entry name" value="WAX ESTER SYNTHASE_DIACYLGLYCEROL ACYLTRANSFERASE 4-RELATED"/>
    <property type="match status" value="1"/>
</dbReference>
<feature type="domain" description="O-acyltransferase WSD1-like N-terminal" evidence="12">
    <location>
        <begin position="4"/>
        <end position="268"/>
    </location>
</feature>
<evidence type="ECO:0000313" key="15">
    <source>
        <dbReference type="Proteomes" id="UP000032221"/>
    </source>
</evidence>
<dbReference type="Gene3D" id="3.30.559.30">
    <property type="entry name" value="Nonribosomal peptide synthetase, condensation domain"/>
    <property type="match status" value="1"/>
</dbReference>
<evidence type="ECO:0000256" key="2">
    <source>
        <dbReference type="ARBA" id="ARBA00005189"/>
    </source>
</evidence>
<keyword evidence="15" id="KW-1185">Reference proteome</keyword>
<evidence type="ECO:0000256" key="11">
    <source>
        <dbReference type="RuleBase" id="RU361241"/>
    </source>
</evidence>
<feature type="domain" description="O-acyltransferase WSD1 C-terminal" evidence="13">
    <location>
        <begin position="307"/>
        <end position="456"/>
    </location>
</feature>
<dbReference type="EC" id="2.3.1.20" evidence="4 11"/>
<evidence type="ECO:0000256" key="7">
    <source>
        <dbReference type="ARBA" id="ARBA00022798"/>
    </source>
</evidence>
<reference evidence="14 15" key="1">
    <citation type="submission" date="2015-01" db="EMBL/GenBank/DDBJ databases">
        <title>Genome sequence of Mycobacterium llatzerense and Mycobacterium immunogenum recovered from brain abscess.</title>
        <authorList>
            <person name="Greninger A.L."/>
            <person name="Langelier C."/>
            <person name="Cunningham G."/>
            <person name="Chiu C.Y."/>
            <person name="Miller S."/>
        </authorList>
    </citation>
    <scope>NUCLEOTIDE SEQUENCE [LARGE SCALE GENOMIC DNA]</scope>
    <source>
        <strain evidence="14 15">CLUC14</strain>
    </source>
</reference>
<dbReference type="Pfam" id="PF06974">
    <property type="entry name" value="WS_DGAT_C"/>
    <property type="match status" value="1"/>
</dbReference>
<gene>
    <name evidence="14" type="ORF">TL10_03960</name>
</gene>
<dbReference type="NCBIfam" id="TIGR02946">
    <property type="entry name" value="acyl_WS_DGAT"/>
    <property type="match status" value="1"/>
</dbReference>
<dbReference type="EMBL" id="JXST01000004">
    <property type="protein sequence ID" value="KIU18209.1"/>
    <property type="molecule type" value="Genomic_DNA"/>
</dbReference>
<comment type="caution">
    <text evidence="14">The sequence shown here is derived from an EMBL/GenBank/DDBJ whole genome shotgun (WGS) entry which is preliminary data.</text>
</comment>
<protein>
    <recommendedName>
        <fullName evidence="4 11">Diacylglycerol O-acyltransferase</fullName>
        <ecNumber evidence="4 11">2.3.1.20</ecNumber>
    </recommendedName>
</protein>
<evidence type="ECO:0000256" key="10">
    <source>
        <dbReference type="ARBA" id="ARBA00048109"/>
    </source>
</evidence>
<sequence length="469" mass="51998">MRRLSGEDNSFLAWESAVQPQHTIKAVVLDPAQGHEPITFEAVRAALPGLVDRVEPLQWQLMSPRFGAGRPWWVTRPRGDLNYHMKRATAAAPGTDRELGAEIAKLFEEPLERGRPAWQMWYIDGLADGRVALVLKIHHAVADGMASLNLLEQFYSQDPADLLPEPSARPAPDEHRPPAAEWLPMVARQQVKSLTKFPKVVARTAKVTRTIQDRQKSGKPGYAEAFIPPALPFNEPLTANRGFAFVNVEMDQIKRVTKAFGVSVNDVFLAMCGTVLREYQASRGPVGDDTMTAVVPVSMRPQDGDRWGNKVARWNVELATNIADPVERLKAIAANTATAREVQSERDAWLQHDWMEYWPLFKVYSRVLPTIGAQVKKRPMFSMIASNMRGPQQTLYFGGAPVEKLISTGPLVFPMGMNITGWSYQGGMQICVLTCTDQVKDPHGIADRLPAALAELVARCETAADSVNS</sequence>
<dbReference type="InterPro" id="IPR004255">
    <property type="entry name" value="O-acyltransferase_WSD1_N"/>
</dbReference>
<dbReference type="GO" id="GO:0001666">
    <property type="term" value="P:response to hypoxia"/>
    <property type="evidence" value="ECO:0007669"/>
    <property type="project" value="TreeGrafter"/>
</dbReference>
<keyword evidence="9 11" id="KW-0012">Acyltransferase</keyword>
<keyword evidence="8 11" id="KW-0443">Lipid metabolism</keyword>
<dbReference type="Proteomes" id="UP000032221">
    <property type="component" value="Unassembled WGS sequence"/>
</dbReference>
<dbReference type="UniPathway" id="UPA00282"/>
<dbReference type="PANTHER" id="PTHR31650">
    <property type="entry name" value="O-ACYLTRANSFERASE (WSD1-LIKE) FAMILY PROTEIN"/>
    <property type="match status" value="1"/>
</dbReference>
<dbReference type="Gene3D" id="3.30.559.10">
    <property type="entry name" value="Chloramphenicol acetyltransferase-like domain"/>
    <property type="match status" value="1"/>
</dbReference>
<dbReference type="GO" id="GO:0019432">
    <property type="term" value="P:triglyceride biosynthetic process"/>
    <property type="evidence" value="ECO:0007669"/>
    <property type="project" value="UniProtKB-UniPathway"/>
</dbReference>